<dbReference type="Pfam" id="PF13715">
    <property type="entry name" value="CarbopepD_reg_2"/>
    <property type="match status" value="1"/>
</dbReference>
<evidence type="ECO:0000256" key="9">
    <source>
        <dbReference type="ARBA" id="ARBA00023237"/>
    </source>
</evidence>
<name>A0A8J8FH27_9BACT</name>
<evidence type="ECO:0000259" key="13">
    <source>
        <dbReference type="Pfam" id="PF07715"/>
    </source>
</evidence>
<reference evidence="14" key="1">
    <citation type="submission" date="2019-10" db="EMBL/GenBank/DDBJ databases">
        <title>Draft genome sequence of Panacibacter sp. KCS-6.</title>
        <authorList>
            <person name="Yim K.J."/>
        </authorList>
    </citation>
    <scope>NUCLEOTIDE SEQUENCE</scope>
    <source>
        <strain evidence="14">KCS-6</strain>
    </source>
</reference>
<keyword evidence="2 10" id="KW-0813">Transport</keyword>
<evidence type="ECO:0000256" key="7">
    <source>
        <dbReference type="ARBA" id="ARBA00023136"/>
    </source>
</evidence>
<dbReference type="AlphaFoldDB" id="A0A8J8FH27"/>
<comment type="caution">
    <text evidence="14">The sequence shown here is derived from an EMBL/GenBank/DDBJ whole genome shotgun (WGS) entry which is preliminary data.</text>
</comment>
<dbReference type="GO" id="GO:0009279">
    <property type="term" value="C:cell outer membrane"/>
    <property type="evidence" value="ECO:0007669"/>
    <property type="project" value="UniProtKB-SubCell"/>
</dbReference>
<evidence type="ECO:0000256" key="11">
    <source>
        <dbReference type="RuleBase" id="RU003357"/>
    </source>
</evidence>
<dbReference type="EMBL" id="WHPF01000011">
    <property type="protein sequence ID" value="NNV56888.1"/>
    <property type="molecule type" value="Genomic_DNA"/>
</dbReference>
<keyword evidence="7 10" id="KW-0472">Membrane</keyword>
<protein>
    <submittedName>
        <fullName evidence="14">TonB-dependent receptor</fullName>
    </submittedName>
</protein>
<dbReference type="PANTHER" id="PTHR30069:SF29">
    <property type="entry name" value="HEMOGLOBIN AND HEMOGLOBIN-HAPTOGLOBIN-BINDING PROTEIN 1-RELATED"/>
    <property type="match status" value="1"/>
</dbReference>
<dbReference type="Gene3D" id="2.40.170.20">
    <property type="entry name" value="TonB-dependent receptor, beta-barrel domain"/>
    <property type="match status" value="1"/>
</dbReference>
<dbReference type="InterPro" id="IPR000531">
    <property type="entry name" value="Beta-barrel_TonB"/>
</dbReference>
<dbReference type="GO" id="GO:0044718">
    <property type="term" value="P:siderophore transmembrane transport"/>
    <property type="evidence" value="ECO:0007669"/>
    <property type="project" value="TreeGrafter"/>
</dbReference>
<comment type="similarity">
    <text evidence="10 11">Belongs to the TonB-dependent receptor family.</text>
</comment>
<evidence type="ECO:0000256" key="3">
    <source>
        <dbReference type="ARBA" id="ARBA00022452"/>
    </source>
</evidence>
<keyword evidence="9 10" id="KW-0998">Cell outer membrane</keyword>
<evidence type="ECO:0000256" key="2">
    <source>
        <dbReference type="ARBA" id="ARBA00022448"/>
    </source>
</evidence>
<dbReference type="InterPro" id="IPR036942">
    <property type="entry name" value="Beta-barrel_TonB_sf"/>
</dbReference>
<dbReference type="InterPro" id="IPR012910">
    <property type="entry name" value="Plug_dom"/>
</dbReference>
<dbReference type="Pfam" id="PF00593">
    <property type="entry name" value="TonB_dep_Rec_b-barrel"/>
    <property type="match status" value="1"/>
</dbReference>
<proteinExistence type="inferred from homology"/>
<comment type="subcellular location">
    <subcellularLocation>
        <location evidence="1 10">Cell outer membrane</location>
        <topology evidence="1 10">Multi-pass membrane protein</topology>
    </subcellularLocation>
</comment>
<accession>A0A8J8FH27</accession>
<dbReference type="PROSITE" id="PS52016">
    <property type="entry name" value="TONB_DEPENDENT_REC_3"/>
    <property type="match status" value="1"/>
</dbReference>
<dbReference type="SUPFAM" id="SSF56935">
    <property type="entry name" value="Porins"/>
    <property type="match status" value="1"/>
</dbReference>
<gene>
    <name evidence="14" type="ORF">GD597_15555</name>
</gene>
<evidence type="ECO:0000256" key="5">
    <source>
        <dbReference type="ARBA" id="ARBA00022729"/>
    </source>
</evidence>
<dbReference type="Pfam" id="PF07715">
    <property type="entry name" value="Plug"/>
    <property type="match status" value="1"/>
</dbReference>
<evidence type="ECO:0000256" key="10">
    <source>
        <dbReference type="PROSITE-ProRule" id="PRU01360"/>
    </source>
</evidence>
<evidence type="ECO:0000313" key="14">
    <source>
        <dbReference type="EMBL" id="NNV56888.1"/>
    </source>
</evidence>
<evidence type="ECO:0000256" key="6">
    <source>
        <dbReference type="ARBA" id="ARBA00023077"/>
    </source>
</evidence>
<dbReference type="Proteomes" id="UP000598971">
    <property type="component" value="Unassembled WGS sequence"/>
</dbReference>
<keyword evidence="3 10" id="KW-1134">Transmembrane beta strand</keyword>
<keyword evidence="8 14" id="KW-0675">Receptor</keyword>
<evidence type="ECO:0000256" key="4">
    <source>
        <dbReference type="ARBA" id="ARBA00022692"/>
    </source>
</evidence>
<dbReference type="PANTHER" id="PTHR30069">
    <property type="entry name" value="TONB-DEPENDENT OUTER MEMBRANE RECEPTOR"/>
    <property type="match status" value="1"/>
</dbReference>
<sequence length="824" mass="91989">MLQRYFYKQGLVFIIMAIVFQLSAKAQSIAGVVKDAATKQPIFSCNVLILRSGVGTTTDAFGKFKIGFPKNISTAKLVFSSLGHASDTIQIFGEKDFYEIFLTPTQGILNEVVVTGVSKAMLLRENPVAIVSVGIKAIESTIESNIIDVLVKNVAGLNAVKTGPNISKPFIRGLGYNRVLTLYDGIRQEGQQWGDEHGIEVDAYNISKAEVVKGPASIMYGSDAVAGVVSLIPEMCVNNDEKIQGKYFSEYQSNNGLVGNGIRFTYSKNHWAYALRGSYRIAKNYTNNIDGSVYNTGFREINASSTIQYFSKYGYSNLNQTLYDNLQGIPDGSRDSLTRKFTKQMYEGSNDDIKNRLIVSDAELNSYTLSPLHQHIQHYRIYSNSHYKAGNGDVDFLLAFQQNIRREYSHPTAAKQAGLFVRLNTFNYGFRYNAPTIANIEISAGVNGMYQNSKSKDATDFPIPDYNLFDIGSFVFAKWKNGRLTISGGLRYDTRYLKGNDIYTATNPANGFTKQVFLPDTVGAYLQFSAFDKIFNGASLSIGATCQLNEHINLKVNVSRGYRSPGITEFASNGLDPGAHIIYLGNRNFVPEFSFQEDIGVDIRYKDVAVTASVFNNNIEHYIYLSQLTDVNGNAVLDAQGNKTYQYQQAKAQLYGLEATFSLHPTSIKGFSFDNSFSLIYAYNRKADFKGKGIEGEYLPLIPPAKLLSSINQEFKTKSTVFSSIKLQAEVEYNAAQNRYLALNNTETATPTFTLFNFSINTQINYSKTNTLQFQLQVNNMFDKAYQSNLSRLKYFEYYESSPNGYVGMYSMGRNICLKAIVLF</sequence>
<feature type="domain" description="TonB-dependent receptor plug" evidence="13">
    <location>
        <begin position="124"/>
        <end position="228"/>
    </location>
</feature>
<keyword evidence="6 11" id="KW-0798">TonB box</keyword>
<keyword evidence="4 10" id="KW-0812">Transmembrane</keyword>
<organism evidence="14 15">
    <name type="scientific">Limnovirga soli</name>
    <dbReference type="NCBI Taxonomy" id="2656915"/>
    <lineage>
        <taxon>Bacteria</taxon>
        <taxon>Pseudomonadati</taxon>
        <taxon>Bacteroidota</taxon>
        <taxon>Chitinophagia</taxon>
        <taxon>Chitinophagales</taxon>
        <taxon>Chitinophagaceae</taxon>
        <taxon>Limnovirga</taxon>
    </lineage>
</organism>
<dbReference type="SUPFAM" id="SSF49464">
    <property type="entry name" value="Carboxypeptidase regulatory domain-like"/>
    <property type="match status" value="1"/>
</dbReference>
<keyword evidence="15" id="KW-1185">Reference proteome</keyword>
<dbReference type="Gene3D" id="2.170.130.10">
    <property type="entry name" value="TonB-dependent receptor, plug domain"/>
    <property type="match status" value="1"/>
</dbReference>
<evidence type="ECO:0000259" key="12">
    <source>
        <dbReference type="Pfam" id="PF00593"/>
    </source>
</evidence>
<keyword evidence="5" id="KW-0732">Signal</keyword>
<dbReference type="RefSeq" id="WP_171608831.1">
    <property type="nucleotide sequence ID" value="NZ_WHPF01000011.1"/>
</dbReference>
<evidence type="ECO:0000256" key="1">
    <source>
        <dbReference type="ARBA" id="ARBA00004571"/>
    </source>
</evidence>
<dbReference type="GO" id="GO:0015344">
    <property type="term" value="F:siderophore uptake transmembrane transporter activity"/>
    <property type="evidence" value="ECO:0007669"/>
    <property type="project" value="TreeGrafter"/>
</dbReference>
<evidence type="ECO:0000256" key="8">
    <source>
        <dbReference type="ARBA" id="ARBA00023170"/>
    </source>
</evidence>
<feature type="domain" description="TonB-dependent receptor-like beta-barrel" evidence="12">
    <location>
        <begin position="307"/>
        <end position="780"/>
    </location>
</feature>
<dbReference type="InterPro" id="IPR008969">
    <property type="entry name" value="CarboxyPept-like_regulatory"/>
</dbReference>
<dbReference type="InterPro" id="IPR037066">
    <property type="entry name" value="Plug_dom_sf"/>
</dbReference>
<dbReference type="InterPro" id="IPR039426">
    <property type="entry name" value="TonB-dep_rcpt-like"/>
</dbReference>
<evidence type="ECO:0000313" key="15">
    <source>
        <dbReference type="Proteomes" id="UP000598971"/>
    </source>
</evidence>